<organism evidence="1 2">
    <name type="scientific">Sharpea porci</name>
    <dbReference type="NCBI Taxonomy" id="2652286"/>
    <lineage>
        <taxon>Bacteria</taxon>
        <taxon>Bacillati</taxon>
        <taxon>Bacillota</taxon>
        <taxon>Erysipelotrichia</taxon>
        <taxon>Erysipelotrichales</taxon>
        <taxon>Coprobacillaceae</taxon>
        <taxon>Sharpea</taxon>
    </lineage>
</organism>
<dbReference type="Proteomes" id="UP000442619">
    <property type="component" value="Unassembled WGS sequence"/>
</dbReference>
<dbReference type="RefSeq" id="WP_154514802.1">
    <property type="nucleotide sequence ID" value="NZ_VUNM01000006.1"/>
</dbReference>
<name>A0A844FSZ3_9FIRM</name>
<dbReference type="EMBL" id="VUNM01000006">
    <property type="protein sequence ID" value="MST88794.1"/>
    <property type="molecule type" value="Genomic_DNA"/>
</dbReference>
<reference evidence="1 2" key="1">
    <citation type="submission" date="2019-08" db="EMBL/GenBank/DDBJ databases">
        <title>In-depth cultivation of the pig gut microbiome towards novel bacterial diversity and tailored functional studies.</title>
        <authorList>
            <person name="Wylensek D."/>
            <person name="Hitch T.C.A."/>
            <person name="Clavel T."/>
        </authorList>
    </citation>
    <scope>NUCLEOTIDE SEQUENCE [LARGE SCALE GENOMIC DNA]</scope>
    <source>
        <strain evidence="1 2">CA-Schmier-601-WT-3</strain>
    </source>
</reference>
<accession>A0A844FSZ3</accession>
<keyword evidence="2" id="KW-1185">Reference proteome</keyword>
<protein>
    <submittedName>
        <fullName evidence="1">Uncharacterized protein</fullName>
    </submittedName>
</protein>
<proteinExistence type="predicted"/>
<comment type="caution">
    <text evidence="1">The sequence shown here is derived from an EMBL/GenBank/DDBJ whole genome shotgun (WGS) entry which is preliminary data.</text>
</comment>
<dbReference type="AlphaFoldDB" id="A0A844FSZ3"/>
<sequence>MRKTFLCIFMLLICSVSNIRNVEARGFIGNSSTISAVLEQYNNVFIETGFIKEFYLVDGKMKCKQDIQLMMEKYEFNESDQKFIKQLIDESNVNSTVECIRKPARVKVKNGSILLNKKEVRKYFKKAITIGPIAIVGAMIAIGATVGPVGAIAACVASTFSSSYIATNIKKAYVSNKGLKICLSGISVY</sequence>
<gene>
    <name evidence="1" type="ORF">FYJ79_04250</name>
</gene>
<evidence type="ECO:0000313" key="1">
    <source>
        <dbReference type="EMBL" id="MST88794.1"/>
    </source>
</evidence>
<evidence type="ECO:0000313" key="2">
    <source>
        <dbReference type="Proteomes" id="UP000442619"/>
    </source>
</evidence>